<organism evidence="1 2">
    <name type="scientific">Marinimicrococcus flavescens</name>
    <dbReference type="NCBI Taxonomy" id="3031815"/>
    <lineage>
        <taxon>Bacteria</taxon>
        <taxon>Pseudomonadati</taxon>
        <taxon>Pseudomonadota</taxon>
        <taxon>Alphaproteobacteria</taxon>
        <taxon>Geminicoccales</taxon>
        <taxon>Geminicoccaceae</taxon>
        <taxon>Marinimicrococcus</taxon>
    </lineage>
</organism>
<evidence type="ECO:0000313" key="1">
    <source>
        <dbReference type="EMBL" id="MDF1585497.1"/>
    </source>
</evidence>
<evidence type="ECO:0000313" key="2">
    <source>
        <dbReference type="Proteomes" id="UP001301140"/>
    </source>
</evidence>
<dbReference type="AlphaFoldDB" id="A0AAP3V299"/>
<reference evidence="1 2" key="1">
    <citation type="submission" date="2023-03" db="EMBL/GenBank/DDBJ databases">
        <title>YIM 152171 draft genome.</title>
        <authorList>
            <person name="Yang Z."/>
        </authorList>
    </citation>
    <scope>NUCLEOTIDE SEQUENCE [LARGE SCALE GENOMIC DNA]</scope>
    <source>
        <strain evidence="1 2">YIM 152171</strain>
    </source>
</reference>
<gene>
    <name evidence="1" type="ORF">PZ740_03745</name>
</gene>
<protein>
    <submittedName>
        <fullName evidence="1">Uncharacterized protein</fullName>
    </submittedName>
</protein>
<accession>A0AAP3V299</accession>
<name>A0AAP3V299_9PROT</name>
<keyword evidence="2" id="KW-1185">Reference proteome</keyword>
<dbReference type="RefSeq" id="WP_327787915.1">
    <property type="nucleotide sequence ID" value="NZ_JARGEQ010000024.1"/>
</dbReference>
<comment type="caution">
    <text evidence="1">The sequence shown here is derived from an EMBL/GenBank/DDBJ whole genome shotgun (WGS) entry which is preliminary data.</text>
</comment>
<dbReference type="Proteomes" id="UP001301140">
    <property type="component" value="Unassembled WGS sequence"/>
</dbReference>
<proteinExistence type="predicted"/>
<dbReference type="EMBL" id="JARGEQ010000024">
    <property type="protein sequence ID" value="MDF1585497.1"/>
    <property type="molecule type" value="Genomic_DNA"/>
</dbReference>
<sequence length="45" mass="4876">MDIVSLGMGLLLAVVVAALILLEDPCKPIRQQVRERTAEEKGDPS</sequence>